<gene>
    <name evidence="1" type="ORF">S01H4_66619</name>
</gene>
<organism evidence="1">
    <name type="scientific">marine sediment metagenome</name>
    <dbReference type="NCBI Taxonomy" id="412755"/>
    <lineage>
        <taxon>unclassified sequences</taxon>
        <taxon>metagenomes</taxon>
        <taxon>ecological metagenomes</taxon>
    </lineage>
</organism>
<comment type="caution">
    <text evidence="1">The sequence shown here is derived from an EMBL/GenBank/DDBJ whole genome shotgun (WGS) entry which is preliminary data.</text>
</comment>
<protein>
    <submittedName>
        <fullName evidence="1">Uncharacterized protein</fullName>
    </submittedName>
</protein>
<reference evidence="1" key="1">
    <citation type="journal article" date="2014" name="Front. Microbiol.">
        <title>High frequency of phylogenetically diverse reductive dehalogenase-homologous genes in deep subseafloor sedimentary metagenomes.</title>
        <authorList>
            <person name="Kawai M."/>
            <person name="Futagami T."/>
            <person name="Toyoda A."/>
            <person name="Takaki Y."/>
            <person name="Nishi S."/>
            <person name="Hori S."/>
            <person name="Arai W."/>
            <person name="Tsubouchi T."/>
            <person name="Morono Y."/>
            <person name="Uchiyama I."/>
            <person name="Ito T."/>
            <person name="Fujiyama A."/>
            <person name="Inagaki F."/>
            <person name="Takami H."/>
        </authorList>
    </citation>
    <scope>NUCLEOTIDE SEQUENCE</scope>
    <source>
        <strain evidence="1">Expedition CK06-06</strain>
    </source>
</reference>
<name>X1DY73_9ZZZZ</name>
<dbReference type="AlphaFoldDB" id="X1DY73"/>
<proteinExistence type="predicted"/>
<dbReference type="EMBL" id="BART01041365">
    <property type="protein sequence ID" value="GAH25232.1"/>
    <property type="molecule type" value="Genomic_DNA"/>
</dbReference>
<accession>X1DY73</accession>
<sequence length="42" mass="4857">MQAQDKEIVSMISARQEARQALEQLSLLKDKKNYSLYRALST</sequence>
<evidence type="ECO:0000313" key="1">
    <source>
        <dbReference type="EMBL" id="GAH25232.1"/>
    </source>
</evidence>
<feature type="non-terminal residue" evidence="1">
    <location>
        <position position="42"/>
    </location>
</feature>